<keyword evidence="8" id="KW-0539">Nucleus</keyword>
<dbReference type="InterPro" id="IPR046336">
    <property type="entry name" value="Lon_prtase_N_sf"/>
</dbReference>
<dbReference type="Pfam" id="PF02190">
    <property type="entry name" value="LON_substr_bdg"/>
    <property type="match status" value="1"/>
</dbReference>
<organism evidence="11 12">
    <name type="scientific">Oopsacas minuta</name>
    <dbReference type="NCBI Taxonomy" id="111878"/>
    <lineage>
        <taxon>Eukaryota</taxon>
        <taxon>Metazoa</taxon>
        <taxon>Porifera</taxon>
        <taxon>Hexactinellida</taxon>
        <taxon>Hexasterophora</taxon>
        <taxon>Lyssacinosida</taxon>
        <taxon>Leucopsacidae</taxon>
        <taxon>Oopsacas</taxon>
    </lineage>
</organism>
<gene>
    <name evidence="11" type="ORF">LOD99_6537</name>
</gene>
<name>A0AAV7JM31_9METZ</name>
<dbReference type="Proteomes" id="UP001165289">
    <property type="component" value="Unassembled WGS sequence"/>
</dbReference>
<evidence type="ECO:0000256" key="4">
    <source>
        <dbReference type="ARBA" id="ARBA00014394"/>
    </source>
</evidence>
<dbReference type="GO" id="GO:0005634">
    <property type="term" value="C:nucleus"/>
    <property type="evidence" value="ECO:0007669"/>
    <property type="project" value="UniProtKB-SubCell"/>
</dbReference>
<dbReference type="Gene3D" id="2.30.130.40">
    <property type="entry name" value="LON domain-like"/>
    <property type="match status" value="1"/>
</dbReference>
<reference evidence="11 12" key="1">
    <citation type="journal article" date="2023" name="BMC Biol.">
        <title>The compact genome of the sponge Oopsacas minuta (Hexactinellida) is lacking key metazoan core genes.</title>
        <authorList>
            <person name="Santini S."/>
            <person name="Schenkelaars Q."/>
            <person name="Jourda C."/>
            <person name="Duchesne M."/>
            <person name="Belahbib H."/>
            <person name="Rocher C."/>
            <person name="Selva M."/>
            <person name="Riesgo A."/>
            <person name="Vervoort M."/>
            <person name="Leys S.P."/>
            <person name="Kodjabachian L."/>
            <person name="Le Bivic A."/>
            <person name="Borchiellini C."/>
            <person name="Claverie J.M."/>
            <person name="Renard E."/>
        </authorList>
    </citation>
    <scope>NUCLEOTIDE SEQUENCE [LARGE SCALE GENOMIC DNA]</scope>
    <source>
        <strain evidence="11">SPO-2</strain>
    </source>
</reference>
<dbReference type="FunFam" id="2.170.150.20:FF:000007">
    <property type="entry name" value="Protein cereblon"/>
    <property type="match status" value="1"/>
</dbReference>
<comment type="pathway">
    <text evidence="2">Protein modification; protein ubiquitination.</text>
</comment>
<evidence type="ECO:0000256" key="1">
    <source>
        <dbReference type="ARBA" id="ARBA00004123"/>
    </source>
</evidence>
<dbReference type="Gene3D" id="2.170.150.20">
    <property type="entry name" value="Peptide methionine sulfoxide reductase"/>
    <property type="match status" value="1"/>
</dbReference>
<dbReference type="Gene3D" id="1.20.58.1480">
    <property type="match status" value="1"/>
</dbReference>
<dbReference type="InterPro" id="IPR015947">
    <property type="entry name" value="PUA-like_sf"/>
</dbReference>
<keyword evidence="7" id="KW-0862">Zinc</keyword>
<keyword evidence="12" id="KW-1185">Reference proteome</keyword>
<evidence type="ECO:0000256" key="6">
    <source>
        <dbReference type="ARBA" id="ARBA00022786"/>
    </source>
</evidence>
<evidence type="ECO:0000313" key="12">
    <source>
        <dbReference type="Proteomes" id="UP001165289"/>
    </source>
</evidence>
<evidence type="ECO:0000256" key="3">
    <source>
        <dbReference type="ARBA" id="ARBA00005293"/>
    </source>
</evidence>
<proteinExistence type="inferred from homology"/>
<dbReference type="InterPro" id="IPR004910">
    <property type="entry name" value="Yippee/Mis18/Cereblon"/>
</dbReference>
<comment type="caution">
    <text evidence="11">The sequence shown here is derived from an EMBL/GenBank/DDBJ whole genome shotgun (WGS) entry which is preliminary data.</text>
</comment>
<accession>A0AAV7JM31</accession>
<dbReference type="AlphaFoldDB" id="A0AAV7JM31"/>
<evidence type="ECO:0000313" key="11">
    <source>
        <dbReference type="EMBL" id="KAI6649748.1"/>
    </source>
</evidence>
<comment type="subcellular location">
    <subcellularLocation>
        <location evidence="1">Nucleus</location>
    </subcellularLocation>
</comment>
<evidence type="ECO:0000256" key="2">
    <source>
        <dbReference type="ARBA" id="ARBA00004906"/>
    </source>
</evidence>
<feature type="compositionally biased region" description="Acidic residues" evidence="9">
    <location>
        <begin position="1"/>
        <end position="11"/>
    </location>
</feature>
<dbReference type="PROSITE" id="PS51788">
    <property type="entry name" value="CULT"/>
    <property type="match status" value="1"/>
</dbReference>
<sequence>MADEVCDDSSSTDDVTTPPKSNSDSEDSSEFNISLAGQHTYLSGDVQELYGCTVLPETEKMKIPILLCESVLFPLKTLPLSFEGNEITFIENHLIKSNAIVVAAVTMTSSNRVDIGCTAEIHNKSYNSIGEELTITTVGRQRVKIVYDWGPKPAPISYRLCIGQVQVLPDYLLQPIPPQIFNCPDTLLRSATCAMQFVKENNLDLNNKETKNILKPYTKFKRYETMIAFKRWTLRLFEEDELMQQAKSLFIEKLGQLPCEMTNDFTDFTYKFAGSLPFANKVLLDILKIDSPHQRLRYILKCLSHTTELHCIRCDSVITHSKHIFSMSQDGPLANYINLHGFVHDTLTVSEVLNTLYIGSPTSEHSWFPGYRWTMMNCAHCGTHLGWKFQASKLIPKMFYGLTRRAMKWEVP</sequence>
<dbReference type="SUPFAM" id="SSF88697">
    <property type="entry name" value="PUA domain-like"/>
    <property type="match status" value="1"/>
</dbReference>
<feature type="region of interest" description="Disordered" evidence="9">
    <location>
        <begin position="1"/>
        <end position="29"/>
    </location>
</feature>
<dbReference type="CDD" id="cd15777">
    <property type="entry name" value="CRBN_C_like"/>
    <property type="match status" value="1"/>
</dbReference>
<evidence type="ECO:0000259" key="10">
    <source>
        <dbReference type="PROSITE" id="PS51788"/>
    </source>
</evidence>
<dbReference type="EMBL" id="JAKMXF010000318">
    <property type="protein sequence ID" value="KAI6649748.1"/>
    <property type="molecule type" value="Genomic_DNA"/>
</dbReference>
<dbReference type="Pfam" id="PF03226">
    <property type="entry name" value="Yippee-Mis18"/>
    <property type="match status" value="1"/>
</dbReference>
<evidence type="ECO:0000256" key="8">
    <source>
        <dbReference type="ARBA" id="ARBA00023242"/>
    </source>
</evidence>
<keyword evidence="5" id="KW-0479">Metal-binding</keyword>
<evidence type="ECO:0000256" key="5">
    <source>
        <dbReference type="ARBA" id="ARBA00022723"/>
    </source>
</evidence>
<keyword evidence="6" id="KW-0833">Ubl conjugation pathway</keyword>
<dbReference type="SMART" id="SM00464">
    <property type="entry name" value="LON"/>
    <property type="match status" value="1"/>
</dbReference>
<dbReference type="InterPro" id="IPR034750">
    <property type="entry name" value="CULT"/>
</dbReference>
<dbReference type="InterPro" id="IPR003111">
    <property type="entry name" value="Lon_prtase_N"/>
</dbReference>
<comment type="similarity">
    <text evidence="3">Belongs to the CRBN family.</text>
</comment>
<protein>
    <recommendedName>
        <fullName evidence="4">Protein cereblon</fullName>
    </recommendedName>
</protein>
<dbReference type="GO" id="GO:0046872">
    <property type="term" value="F:metal ion binding"/>
    <property type="evidence" value="ECO:0007669"/>
    <property type="project" value="UniProtKB-KW"/>
</dbReference>
<feature type="domain" description="CULT" evidence="10">
    <location>
        <begin position="306"/>
        <end position="411"/>
    </location>
</feature>
<evidence type="ECO:0000256" key="7">
    <source>
        <dbReference type="ARBA" id="ARBA00022833"/>
    </source>
</evidence>
<evidence type="ECO:0000256" key="9">
    <source>
        <dbReference type="SAM" id="MobiDB-lite"/>
    </source>
</evidence>